<dbReference type="Proteomes" id="UP000231436">
    <property type="component" value="Unassembled WGS sequence"/>
</dbReference>
<evidence type="ECO:0000256" key="1">
    <source>
        <dbReference type="SAM" id="Phobius"/>
    </source>
</evidence>
<keyword evidence="1" id="KW-0472">Membrane</keyword>
<proteinExistence type="predicted"/>
<gene>
    <name evidence="2" type="ORF">COV05_00875</name>
</gene>
<dbReference type="EMBL" id="PFEU01000006">
    <property type="protein sequence ID" value="PJE77149.1"/>
    <property type="molecule type" value="Genomic_DNA"/>
</dbReference>
<sequence length="70" mass="7661">MSTIINTPANKQDSFIGLIITLLVVAIVAVLFFVYALPAIQNTSQDQEDFTTIEVNTPAVIDEIPVEPQE</sequence>
<keyword evidence="1" id="KW-0812">Transmembrane</keyword>
<comment type="caution">
    <text evidence="2">The sequence shown here is derived from an EMBL/GenBank/DDBJ whole genome shotgun (WGS) entry which is preliminary data.</text>
</comment>
<keyword evidence="1" id="KW-1133">Transmembrane helix</keyword>
<accession>A0A2M8LI78</accession>
<feature type="transmembrane region" description="Helical" evidence="1">
    <location>
        <begin position="15"/>
        <end position="37"/>
    </location>
</feature>
<protein>
    <submittedName>
        <fullName evidence="2">Uncharacterized protein</fullName>
    </submittedName>
</protein>
<evidence type="ECO:0000313" key="2">
    <source>
        <dbReference type="EMBL" id="PJE77149.1"/>
    </source>
</evidence>
<organism evidence="2 3">
    <name type="scientific">Candidatus Uhrbacteria bacterium CG10_big_fil_rev_8_21_14_0_10_48_16</name>
    <dbReference type="NCBI Taxonomy" id="1975038"/>
    <lineage>
        <taxon>Bacteria</taxon>
        <taxon>Candidatus Uhriibacteriota</taxon>
    </lineage>
</organism>
<dbReference type="AlphaFoldDB" id="A0A2M8LI78"/>
<evidence type="ECO:0000313" key="3">
    <source>
        <dbReference type="Proteomes" id="UP000231436"/>
    </source>
</evidence>
<name>A0A2M8LI78_9BACT</name>
<reference evidence="3" key="1">
    <citation type="submission" date="2017-09" db="EMBL/GenBank/DDBJ databases">
        <title>Depth-based differentiation of microbial function through sediment-hosted aquifers and enrichment of novel symbionts in the deep terrestrial subsurface.</title>
        <authorList>
            <person name="Probst A.J."/>
            <person name="Ladd B."/>
            <person name="Jarett J.K."/>
            <person name="Geller-Mcgrath D.E."/>
            <person name="Sieber C.M.K."/>
            <person name="Emerson J.B."/>
            <person name="Anantharaman K."/>
            <person name="Thomas B.C."/>
            <person name="Malmstrom R."/>
            <person name="Stieglmeier M."/>
            <person name="Klingl A."/>
            <person name="Woyke T."/>
            <person name="Ryan C.M."/>
            <person name="Banfield J.F."/>
        </authorList>
    </citation>
    <scope>NUCLEOTIDE SEQUENCE [LARGE SCALE GENOMIC DNA]</scope>
</reference>